<evidence type="ECO:0000256" key="4">
    <source>
        <dbReference type="ARBA" id="ARBA00012541"/>
    </source>
</evidence>
<dbReference type="Pfam" id="PF02922">
    <property type="entry name" value="CBM_48"/>
    <property type="match status" value="1"/>
</dbReference>
<evidence type="ECO:0000256" key="5">
    <source>
        <dbReference type="ARBA" id="ARBA00022676"/>
    </source>
</evidence>
<dbReference type="PANTHER" id="PTHR43651:SF3">
    <property type="entry name" value="1,4-ALPHA-GLUCAN-BRANCHING ENZYME"/>
    <property type="match status" value="1"/>
</dbReference>
<evidence type="ECO:0000313" key="11">
    <source>
        <dbReference type="Proteomes" id="UP000255233"/>
    </source>
</evidence>
<dbReference type="PIRSF" id="PIRSF000463">
    <property type="entry name" value="GlgB"/>
    <property type="match status" value="1"/>
</dbReference>
<dbReference type="InterPro" id="IPR006047">
    <property type="entry name" value="GH13_cat_dom"/>
</dbReference>
<proteinExistence type="inferred from homology"/>
<dbReference type="CDD" id="cd02854">
    <property type="entry name" value="E_set_GBE_euk_N"/>
    <property type="match status" value="1"/>
</dbReference>
<dbReference type="GO" id="GO:0043169">
    <property type="term" value="F:cation binding"/>
    <property type="evidence" value="ECO:0007669"/>
    <property type="project" value="InterPro"/>
</dbReference>
<evidence type="ECO:0000256" key="6">
    <source>
        <dbReference type="ARBA" id="ARBA00022679"/>
    </source>
</evidence>
<evidence type="ECO:0000256" key="3">
    <source>
        <dbReference type="ARBA" id="ARBA00009000"/>
    </source>
</evidence>
<evidence type="ECO:0000313" key="10">
    <source>
        <dbReference type="EMBL" id="SUE33590.1"/>
    </source>
</evidence>
<keyword evidence="7" id="KW-0119">Carbohydrate metabolism</keyword>
<comment type="similarity">
    <text evidence="3">Belongs to the glycosyl hydrolase 13 family. GlgB subfamily.</text>
</comment>
<dbReference type="SUPFAM" id="SSF81296">
    <property type="entry name" value="E set domains"/>
    <property type="match status" value="1"/>
</dbReference>
<reference evidence="10 11" key="1">
    <citation type="submission" date="2018-06" db="EMBL/GenBank/DDBJ databases">
        <authorList>
            <consortium name="Pathogen Informatics"/>
            <person name="Doyle S."/>
        </authorList>
    </citation>
    <scope>NUCLEOTIDE SEQUENCE [LARGE SCALE GENOMIC DNA]</scope>
    <source>
        <strain evidence="10 11">NCTC11190</strain>
    </source>
</reference>
<dbReference type="OrthoDB" id="9800174at2"/>
<sequence>MDRSPNTPASVPTMVERDPWLRPAAAEIADRGRRFADRLGDIRKWNRSLSDYANAHLYFGIHYDPVRRGWWFREWLPGAKEVFLFGDFNDWERTQYPAERLPDSNGVWSLFLPDKTTCGRLRHGSRVKMYVHGADGTWMDRIPAYIRRVVQNETTKDYCGQVWEPPTPFDWTGDDYDLNTRTARDGGPLIYEAHIGMAQEREGVGTYNEFTENILPRIKEAGYNTIQLMAIAEHPYYGSFGYQVSSFFAPSSRFGTPEELKRLIRRAHGMGIGVVMDLVHSHYVKNTNEGINRLDGTDCLYSRPGPSGQHPQWDSMLFDYGKYEVQHFLLSNLKYWLDEFHFDGFRFDAVTSMLYRHHGISAPEWGLDAYFGDGADRDAILYLTLANELVHEIRPGAITIAEDVSGMPGVTVPIREGGIGFDYRLGMAIPDFWIEYLKDVPDEEWNLYRMWEVLCNRLPGVRTVAYCESHDQALVGDKTIAFRLMDKEMYFSMNRGSQNLAIDRGIALHKMIRLVTSTLGGEAYLTFMGNEFGHPEWIDFPREGNGWSYAHARRQWSLSDADYLRYIDLKRFDRAMVDLLKRYKILSAGYGYRLKIDEANRTLVYEQAGLLFVFNWHPSASIPDYELPVPEPGKWRVVLSSDEERFGGAGRVLSGERSGEYFTYARTDGDGATRNYMRIYNINRSALVFERVD</sequence>
<organism evidence="10 11">
    <name type="scientific">Rikenella microfusus</name>
    <dbReference type="NCBI Taxonomy" id="28139"/>
    <lineage>
        <taxon>Bacteria</taxon>
        <taxon>Pseudomonadati</taxon>
        <taxon>Bacteroidota</taxon>
        <taxon>Bacteroidia</taxon>
        <taxon>Bacteroidales</taxon>
        <taxon>Rikenellaceae</taxon>
        <taxon>Rikenella</taxon>
    </lineage>
</organism>
<comment type="catalytic activity">
    <reaction evidence="1">
        <text>Transfers a segment of a (1-&gt;4)-alpha-D-glucan chain to a primary hydroxy group in a similar glucan chain.</text>
        <dbReference type="EC" id="2.4.1.18"/>
    </reaction>
</comment>
<dbReference type="InterPro" id="IPR017853">
    <property type="entry name" value="GH"/>
</dbReference>
<dbReference type="Pfam" id="PF00128">
    <property type="entry name" value="Alpha-amylase"/>
    <property type="match status" value="1"/>
</dbReference>
<dbReference type="STRING" id="880526.GCA_000427365_00646"/>
<keyword evidence="6 10" id="KW-0808">Transferase</keyword>
<keyword evidence="5 10" id="KW-0328">Glycosyltransferase</keyword>
<dbReference type="InterPro" id="IPR014756">
    <property type="entry name" value="Ig_E-set"/>
</dbReference>
<dbReference type="InterPro" id="IPR013780">
    <property type="entry name" value="Glyco_hydro_b"/>
</dbReference>
<accession>A0A379MRR1</accession>
<dbReference type="GO" id="GO:0003844">
    <property type="term" value="F:1,4-alpha-glucan branching enzyme activity"/>
    <property type="evidence" value="ECO:0007669"/>
    <property type="project" value="UniProtKB-EC"/>
</dbReference>
<evidence type="ECO:0000256" key="2">
    <source>
        <dbReference type="ARBA" id="ARBA00002953"/>
    </source>
</evidence>
<dbReference type="Proteomes" id="UP000255233">
    <property type="component" value="Unassembled WGS sequence"/>
</dbReference>
<dbReference type="Gene3D" id="3.20.20.80">
    <property type="entry name" value="Glycosidases"/>
    <property type="match status" value="1"/>
</dbReference>
<dbReference type="PANTHER" id="PTHR43651">
    <property type="entry name" value="1,4-ALPHA-GLUCAN-BRANCHING ENZYME"/>
    <property type="match status" value="1"/>
</dbReference>
<dbReference type="CDD" id="cd11321">
    <property type="entry name" value="AmyAc_bac_euk_BE"/>
    <property type="match status" value="1"/>
</dbReference>
<feature type="active site" description="Nucleophile" evidence="8">
    <location>
        <position position="348"/>
    </location>
</feature>
<dbReference type="Gene3D" id="2.60.40.10">
    <property type="entry name" value="Immunoglobulins"/>
    <property type="match status" value="1"/>
</dbReference>
<dbReference type="GO" id="GO:0005737">
    <property type="term" value="C:cytoplasm"/>
    <property type="evidence" value="ECO:0007669"/>
    <property type="project" value="TreeGrafter"/>
</dbReference>
<dbReference type="InterPro" id="IPR006048">
    <property type="entry name" value="A-amylase/branching_C"/>
</dbReference>
<protein>
    <recommendedName>
        <fullName evidence="4">1,4-alpha-glucan branching enzyme</fullName>
        <ecNumber evidence="4">2.4.1.18</ecNumber>
    </recommendedName>
</protein>
<dbReference type="InterPro" id="IPR013783">
    <property type="entry name" value="Ig-like_fold"/>
</dbReference>
<dbReference type="EMBL" id="UGVL01000001">
    <property type="protein sequence ID" value="SUE33590.1"/>
    <property type="molecule type" value="Genomic_DNA"/>
</dbReference>
<evidence type="ECO:0000256" key="7">
    <source>
        <dbReference type="ARBA" id="ARBA00023277"/>
    </source>
</evidence>
<evidence type="ECO:0000259" key="9">
    <source>
        <dbReference type="SMART" id="SM00642"/>
    </source>
</evidence>
<dbReference type="InterPro" id="IPR037439">
    <property type="entry name" value="Branching_enzy"/>
</dbReference>
<dbReference type="EC" id="2.4.1.18" evidence="4"/>
<dbReference type="AlphaFoldDB" id="A0A379MRR1"/>
<dbReference type="SMART" id="SM00642">
    <property type="entry name" value="Aamy"/>
    <property type="match status" value="1"/>
</dbReference>
<feature type="domain" description="Glycosyl hydrolase family 13 catalytic" evidence="9">
    <location>
        <begin position="192"/>
        <end position="565"/>
    </location>
</feature>
<dbReference type="SUPFAM" id="SSF51445">
    <property type="entry name" value="(Trans)glycosidases"/>
    <property type="match status" value="1"/>
</dbReference>
<dbReference type="RefSeq" id="WP_037291432.1">
    <property type="nucleotide sequence ID" value="NZ_UGVL01000001.1"/>
</dbReference>
<comment type="function">
    <text evidence="2">Catalyzes the formation of the alpha-1,6-glucosidic linkages in glycogen by scission of a 1,4-alpha-linked oligosaccharide from growing alpha-1,4-glucan chains and the subsequent attachment of the oligosaccharide to the alpha-1,6 position.</text>
</comment>
<gene>
    <name evidence="10" type="primary">glgB</name>
    <name evidence="10" type="ORF">NCTC11190_00800</name>
</gene>
<dbReference type="InterPro" id="IPR004193">
    <property type="entry name" value="Glyco_hydro_13_N"/>
</dbReference>
<dbReference type="GO" id="GO:0004553">
    <property type="term" value="F:hydrolase activity, hydrolyzing O-glycosyl compounds"/>
    <property type="evidence" value="ECO:0007669"/>
    <property type="project" value="InterPro"/>
</dbReference>
<evidence type="ECO:0000256" key="1">
    <source>
        <dbReference type="ARBA" id="ARBA00000826"/>
    </source>
</evidence>
<dbReference type="Pfam" id="PF02806">
    <property type="entry name" value="Alpha-amylase_C"/>
    <property type="match status" value="1"/>
</dbReference>
<feature type="active site" description="Proton donor" evidence="8">
    <location>
        <position position="402"/>
    </location>
</feature>
<dbReference type="FunFam" id="3.20.20.80:FF:000001">
    <property type="entry name" value="1,4-alpha-glucan branching enzyme"/>
    <property type="match status" value="1"/>
</dbReference>
<dbReference type="Gene3D" id="2.60.40.1180">
    <property type="entry name" value="Golgi alpha-mannosidase II"/>
    <property type="match status" value="1"/>
</dbReference>
<keyword evidence="11" id="KW-1185">Reference proteome</keyword>
<dbReference type="SUPFAM" id="SSF51011">
    <property type="entry name" value="Glycosyl hydrolase domain"/>
    <property type="match status" value="1"/>
</dbReference>
<name>A0A379MRR1_9BACT</name>
<evidence type="ECO:0000256" key="8">
    <source>
        <dbReference type="PIRSR" id="PIRSR000463-1"/>
    </source>
</evidence>
<dbReference type="GO" id="GO:0005978">
    <property type="term" value="P:glycogen biosynthetic process"/>
    <property type="evidence" value="ECO:0007669"/>
    <property type="project" value="InterPro"/>
</dbReference>